<dbReference type="Pfam" id="PF01292">
    <property type="entry name" value="Ni_hydr_CYTB"/>
    <property type="match status" value="1"/>
</dbReference>
<evidence type="ECO:0000256" key="4">
    <source>
        <dbReference type="ARBA" id="ARBA00022475"/>
    </source>
</evidence>
<keyword evidence="8" id="KW-0249">Electron transport</keyword>
<evidence type="ECO:0000256" key="13">
    <source>
        <dbReference type="SAM" id="Phobius"/>
    </source>
</evidence>
<keyword evidence="10" id="KW-0408">Iron</keyword>
<evidence type="ECO:0000259" key="14">
    <source>
        <dbReference type="Pfam" id="PF01292"/>
    </source>
</evidence>
<reference evidence="15 16" key="1">
    <citation type="submission" date="2018-05" db="EMBL/GenBank/DDBJ databases">
        <title>Salinimonas sp. HMF8227 Genome sequencing and assembly.</title>
        <authorList>
            <person name="Kang H."/>
            <person name="Kang J."/>
            <person name="Cha I."/>
            <person name="Kim H."/>
            <person name="Joh K."/>
        </authorList>
    </citation>
    <scope>NUCLEOTIDE SEQUENCE [LARGE SCALE GENOMIC DNA]</scope>
    <source>
        <strain evidence="15 16">HMF8227</strain>
    </source>
</reference>
<evidence type="ECO:0000256" key="12">
    <source>
        <dbReference type="ARBA" id="ARBA00037975"/>
    </source>
</evidence>
<dbReference type="KEGG" id="salh:HMF8227_01717"/>
<gene>
    <name evidence="15" type="ORF">HMF8227_01717</name>
</gene>
<comment type="similarity">
    <text evidence="12">Belongs to the cytochrome b561 family.</text>
</comment>
<dbReference type="Proteomes" id="UP000245728">
    <property type="component" value="Chromosome"/>
</dbReference>
<keyword evidence="11 13" id="KW-0472">Membrane</keyword>
<dbReference type="InterPro" id="IPR052168">
    <property type="entry name" value="Cytochrome_b561_oxidase"/>
</dbReference>
<dbReference type="Gene3D" id="1.20.950.20">
    <property type="entry name" value="Transmembrane di-heme cytochromes, Chain C"/>
    <property type="match status" value="1"/>
</dbReference>
<keyword evidence="9 13" id="KW-1133">Transmembrane helix</keyword>
<name>A0A2S2E4L6_9ALTE</name>
<feature type="domain" description="Cytochrome b561 bacterial/Ni-hydrogenase" evidence="14">
    <location>
        <begin position="6"/>
        <end position="176"/>
    </location>
</feature>
<accession>A0A2S2E4L6</accession>
<evidence type="ECO:0000256" key="1">
    <source>
        <dbReference type="ARBA" id="ARBA00001970"/>
    </source>
</evidence>
<keyword evidence="5" id="KW-0349">Heme</keyword>
<feature type="transmembrane region" description="Helical" evidence="13">
    <location>
        <begin position="82"/>
        <end position="100"/>
    </location>
</feature>
<dbReference type="InterPro" id="IPR016174">
    <property type="entry name" value="Di-haem_cyt_TM"/>
</dbReference>
<dbReference type="GO" id="GO:0046872">
    <property type="term" value="F:metal ion binding"/>
    <property type="evidence" value="ECO:0007669"/>
    <property type="project" value="UniProtKB-KW"/>
</dbReference>
<dbReference type="GO" id="GO:0009055">
    <property type="term" value="F:electron transfer activity"/>
    <property type="evidence" value="ECO:0007669"/>
    <property type="project" value="InterPro"/>
</dbReference>
<dbReference type="PANTHER" id="PTHR30529">
    <property type="entry name" value="CYTOCHROME B561"/>
    <property type="match status" value="1"/>
</dbReference>
<evidence type="ECO:0000313" key="16">
    <source>
        <dbReference type="Proteomes" id="UP000245728"/>
    </source>
</evidence>
<comment type="subcellular location">
    <subcellularLocation>
        <location evidence="2">Cell membrane</location>
        <topology evidence="2">Multi-pass membrane protein</topology>
    </subcellularLocation>
</comment>
<feature type="transmembrane region" description="Helical" evidence="13">
    <location>
        <begin position="12"/>
        <end position="32"/>
    </location>
</feature>
<evidence type="ECO:0000313" key="15">
    <source>
        <dbReference type="EMBL" id="AWL12190.1"/>
    </source>
</evidence>
<evidence type="ECO:0000256" key="6">
    <source>
        <dbReference type="ARBA" id="ARBA00022692"/>
    </source>
</evidence>
<keyword evidence="16" id="KW-1185">Reference proteome</keyword>
<dbReference type="GO" id="GO:0005886">
    <property type="term" value="C:plasma membrane"/>
    <property type="evidence" value="ECO:0007669"/>
    <property type="project" value="UniProtKB-SubCell"/>
</dbReference>
<keyword evidence="3" id="KW-0813">Transport</keyword>
<evidence type="ECO:0000256" key="9">
    <source>
        <dbReference type="ARBA" id="ARBA00022989"/>
    </source>
</evidence>
<organism evidence="15 16">
    <name type="scientific">Saliniradius amylolyticus</name>
    <dbReference type="NCBI Taxonomy" id="2183582"/>
    <lineage>
        <taxon>Bacteria</taxon>
        <taxon>Pseudomonadati</taxon>
        <taxon>Pseudomonadota</taxon>
        <taxon>Gammaproteobacteria</taxon>
        <taxon>Alteromonadales</taxon>
        <taxon>Alteromonadaceae</taxon>
        <taxon>Saliniradius</taxon>
    </lineage>
</organism>
<evidence type="ECO:0000256" key="7">
    <source>
        <dbReference type="ARBA" id="ARBA00022723"/>
    </source>
</evidence>
<dbReference type="InterPro" id="IPR011577">
    <property type="entry name" value="Cyt_b561_bac/Ni-Hgenase"/>
</dbReference>
<keyword evidence="4" id="KW-1003">Cell membrane</keyword>
<evidence type="ECO:0000256" key="11">
    <source>
        <dbReference type="ARBA" id="ARBA00023136"/>
    </source>
</evidence>
<evidence type="ECO:0000256" key="3">
    <source>
        <dbReference type="ARBA" id="ARBA00022448"/>
    </source>
</evidence>
<feature type="transmembrane region" description="Helical" evidence="13">
    <location>
        <begin position="147"/>
        <end position="166"/>
    </location>
</feature>
<dbReference type="AlphaFoldDB" id="A0A2S2E4L6"/>
<evidence type="ECO:0000256" key="10">
    <source>
        <dbReference type="ARBA" id="ARBA00023004"/>
    </source>
</evidence>
<dbReference type="SUPFAM" id="SSF81342">
    <property type="entry name" value="Transmembrane di-heme cytochromes"/>
    <property type="match status" value="1"/>
</dbReference>
<protein>
    <submittedName>
        <fullName evidence="15">Cytochrome b561 like protein</fullName>
    </submittedName>
</protein>
<keyword evidence="7" id="KW-0479">Metal-binding</keyword>
<dbReference type="GO" id="GO:0020037">
    <property type="term" value="F:heme binding"/>
    <property type="evidence" value="ECO:0007669"/>
    <property type="project" value="TreeGrafter"/>
</dbReference>
<dbReference type="RefSeq" id="WP_239421234.1">
    <property type="nucleotide sequence ID" value="NZ_CP029347.1"/>
</dbReference>
<keyword evidence="6 13" id="KW-0812">Transmembrane</keyword>
<evidence type="ECO:0000256" key="8">
    <source>
        <dbReference type="ARBA" id="ARBA00022982"/>
    </source>
</evidence>
<evidence type="ECO:0000256" key="5">
    <source>
        <dbReference type="ARBA" id="ARBA00022617"/>
    </source>
</evidence>
<dbReference type="PANTHER" id="PTHR30529:SF3">
    <property type="entry name" value="CYTOCHROME B561 HOMOLOG 1"/>
    <property type="match status" value="1"/>
</dbReference>
<feature type="transmembrane region" description="Helical" evidence="13">
    <location>
        <begin position="44"/>
        <end position="70"/>
    </location>
</feature>
<dbReference type="EMBL" id="CP029347">
    <property type="protein sequence ID" value="AWL12190.1"/>
    <property type="molecule type" value="Genomic_DNA"/>
</dbReference>
<dbReference type="GO" id="GO:0022904">
    <property type="term" value="P:respiratory electron transport chain"/>
    <property type="evidence" value="ECO:0007669"/>
    <property type="project" value="InterPro"/>
</dbReference>
<sequence>MSTHQHYSRLNILFHWVMVALLIAVYTCVLAHEAFPKDSEPRQLLMSLHFMLGVSVLFLVIFRIIAILVLPTPPIEPAPPKLQYAAARVIHVALYLFMLAMPMAGWLMLNGFGSAVPFYGLELPILMGENEALAKDIKEVHETVGEAFYYVIGLHAIAALFHHYVLRDNTLSRMLPWVKARQRS</sequence>
<evidence type="ECO:0000256" key="2">
    <source>
        <dbReference type="ARBA" id="ARBA00004651"/>
    </source>
</evidence>
<proteinExistence type="inferred from homology"/>
<comment type="cofactor">
    <cofactor evidence="1">
        <name>heme b</name>
        <dbReference type="ChEBI" id="CHEBI:60344"/>
    </cofactor>
</comment>